<sequence>MGDTEEEPETAEVSVIVTVRHGPRLRWRVDRGMTVEFVRREAEMHFNASIACLRSVTGAAIEHPERERVGEHVHELDQSLAFFQAVPEALAQQPATTMMQSLWDTFANGAGVG</sequence>
<proteinExistence type="predicted"/>
<organism evidence="1">
    <name type="scientific">Diacronema lutheri</name>
    <name type="common">Unicellular marine alga</name>
    <name type="synonym">Monochrysis lutheri</name>
    <dbReference type="NCBI Taxonomy" id="2081491"/>
    <lineage>
        <taxon>Eukaryota</taxon>
        <taxon>Haptista</taxon>
        <taxon>Haptophyta</taxon>
        <taxon>Pavlovophyceae</taxon>
        <taxon>Pavlovales</taxon>
        <taxon>Pavlovaceae</taxon>
        <taxon>Diacronema</taxon>
    </lineage>
</organism>
<reference evidence="1" key="1">
    <citation type="submission" date="2021-01" db="EMBL/GenBank/DDBJ databases">
        <authorList>
            <person name="Corre E."/>
            <person name="Pelletier E."/>
            <person name="Niang G."/>
            <person name="Scheremetjew M."/>
            <person name="Finn R."/>
            <person name="Kale V."/>
            <person name="Holt S."/>
            <person name="Cochrane G."/>
            <person name="Meng A."/>
            <person name="Brown T."/>
            <person name="Cohen L."/>
        </authorList>
    </citation>
    <scope>NUCLEOTIDE SEQUENCE</scope>
    <source>
        <strain evidence="1">RCC1537</strain>
    </source>
</reference>
<dbReference type="EMBL" id="HBEB01008716">
    <property type="protein sequence ID" value="CAD8271304.1"/>
    <property type="molecule type" value="Transcribed_RNA"/>
</dbReference>
<gene>
    <name evidence="1" type="ORF">PLUT1463_LOCUS5618</name>
</gene>
<name>A0A7R9YK71_DIALT</name>
<dbReference type="AlphaFoldDB" id="A0A7R9YK71"/>
<protein>
    <submittedName>
        <fullName evidence="1">Uncharacterized protein</fullName>
    </submittedName>
</protein>
<accession>A0A7R9YK71</accession>
<evidence type="ECO:0000313" key="1">
    <source>
        <dbReference type="EMBL" id="CAD8271304.1"/>
    </source>
</evidence>